<name>A0A955RI48_9BACT</name>
<dbReference type="EMBL" id="JAGQLG010000083">
    <property type="protein sequence ID" value="MCA9382214.1"/>
    <property type="molecule type" value="Genomic_DNA"/>
</dbReference>
<dbReference type="SUPFAM" id="SSF53850">
    <property type="entry name" value="Periplasmic binding protein-like II"/>
    <property type="match status" value="1"/>
</dbReference>
<sequence length="593" mass="68550">MASLSNTLIQIRDWLWDYPNKLEKIFNPLYEFFRGLYLSFKPFSLIVPIIVVSFLFIKFLTPGSLASFDKYLNNQNKLIEGVVISKEDYPVNLNPVFASSSEMEKDLKVLIFSSLFRTDNTGLLIPDAVRSWSESEDKKSYTIELYDNIYWQDGEKFTVDDVFYTINLIKEYGGESIHAESLKDVEYQRINDYKFKLELKNYNPTFVENLVWGILPKHKLEDLTPNEIKRAKFNMQPIGTGPFEFDSISEDKINLISNKSYFKGAPKIKQLQFNLYSNEDALKTDIAKGRIHTVFGASKETENYLTSMYPNLASDQSDPLYRRYWALYFNMSSDGANAEILKNPNIREALTKAIDVDYIVKNIVGQNGEIAYGTIAKTSWAFDDELLQRKSDTEKAKSILENAGWKLNAEGIREKAGKKLELSLFTIGEPIKLAVVNEIKAELEEIGVKINIEEFNNDYLVNNFIATRKYDLLFYGIETNSDPDRFPLWHSSQIKFPGLNLSSYESDIIDGRTEKSRVDILLEKGRSETDQKERTDTYKTFQKYLSSENPAVFIYHPKVSYIANKRVKNIDIANIGSAEYRFWNIEDWEIEID</sequence>
<dbReference type="GO" id="GO:0043190">
    <property type="term" value="C:ATP-binding cassette (ABC) transporter complex"/>
    <property type="evidence" value="ECO:0007669"/>
    <property type="project" value="InterPro"/>
</dbReference>
<keyword evidence="2" id="KW-0813">Transport</keyword>
<dbReference type="CDD" id="cd08513">
    <property type="entry name" value="PBP2_thermophilic_Hb8_like"/>
    <property type="match status" value="1"/>
</dbReference>
<organism evidence="6 7">
    <name type="scientific">Candidatus Dojkabacteria bacterium</name>
    <dbReference type="NCBI Taxonomy" id="2099670"/>
    <lineage>
        <taxon>Bacteria</taxon>
        <taxon>Candidatus Dojkabacteria</taxon>
    </lineage>
</organism>
<evidence type="ECO:0000256" key="3">
    <source>
        <dbReference type="ARBA" id="ARBA00022729"/>
    </source>
</evidence>
<evidence type="ECO:0000256" key="4">
    <source>
        <dbReference type="SAM" id="Phobius"/>
    </source>
</evidence>
<dbReference type="GO" id="GO:1904680">
    <property type="term" value="F:peptide transmembrane transporter activity"/>
    <property type="evidence" value="ECO:0007669"/>
    <property type="project" value="TreeGrafter"/>
</dbReference>
<dbReference type="InterPro" id="IPR030678">
    <property type="entry name" value="Peptide/Ni-bd"/>
</dbReference>
<dbReference type="PANTHER" id="PTHR30290">
    <property type="entry name" value="PERIPLASMIC BINDING COMPONENT OF ABC TRANSPORTER"/>
    <property type="match status" value="1"/>
</dbReference>
<evidence type="ECO:0000259" key="5">
    <source>
        <dbReference type="Pfam" id="PF00496"/>
    </source>
</evidence>
<dbReference type="Proteomes" id="UP000782843">
    <property type="component" value="Unassembled WGS sequence"/>
</dbReference>
<dbReference type="Gene3D" id="3.40.190.10">
    <property type="entry name" value="Periplasmic binding protein-like II"/>
    <property type="match status" value="1"/>
</dbReference>
<evidence type="ECO:0000256" key="2">
    <source>
        <dbReference type="ARBA" id="ARBA00022448"/>
    </source>
</evidence>
<keyword evidence="4" id="KW-1133">Transmembrane helix</keyword>
<gene>
    <name evidence="6" type="ORF">KC660_02285</name>
</gene>
<dbReference type="Gene3D" id="3.90.76.10">
    <property type="entry name" value="Dipeptide-binding Protein, Domain 1"/>
    <property type="match status" value="1"/>
</dbReference>
<reference evidence="6" key="1">
    <citation type="submission" date="2020-04" db="EMBL/GenBank/DDBJ databases">
        <authorList>
            <person name="Zhang T."/>
        </authorList>
    </citation>
    <scope>NUCLEOTIDE SEQUENCE</scope>
    <source>
        <strain evidence="6">HKST-UBA10</strain>
    </source>
</reference>
<reference evidence="6" key="2">
    <citation type="journal article" date="2021" name="Microbiome">
        <title>Successional dynamics and alternative stable states in a saline activated sludge microbial community over 9 years.</title>
        <authorList>
            <person name="Wang Y."/>
            <person name="Ye J."/>
            <person name="Ju F."/>
            <person name="Liu L."/>
            <person name="Boyd J.A."/>
            <person name="Deng Y."/>
            <person name="Parks D.H."/>
            <person name="Jiang X."/>
            <person name="Yin X."/>
            <person name="Woodcroft B.J."/>
            <person name="Tyson G.W."/>
            <person name="Hugenholtz P."/>
            <person name="Polz M.F."/>
            <person name="Zhang T."/>
        </authorList>
    </citation>
    <scope>NUCLEOTIDE SEQUENCE</scope>
    <source>
        <strain evidence="6">HKST-UBA10</strain>
    </source>
</reference>
<dbReference type="GO" id="GO:0042597">
    <property type="term" value="C:periplasmic space"/>
    <property type="evidence" value="ECO:0007669"/>
    <property type="project" value="UniProtKB-ARBA"/>
</dbReference>
<accession>A0A955RI48</accession>
<dbReference type="Pfam" id="PF00496">
    <property type="entry name" value="SBP_bac_5"/>
    <property type="match status" value="1"/>
</dbReference>
<dbReference type="PANTHER" id="PTHR30290:SF9">
    <property type="entry name" value="OLIGOPEPTIDE-BINDING PROTEIN APPA"/>
    <property type="match status" value="1"/>
</dbReference>
<evidence type="ECO:0000256" key="1">
    <source>
        <dbReference type="ARBA" id="ARBA00005695"/>
    </source>
</evidence>
<feature type="transmembrane region" description="Helical" evidence="4">
    <location>
        <begin position="43"/>
        <end position="61"/>
    </location>
</feature>
<keyword evidence="4" id="KW-0812">Transmembrane</keyword>
<dbReference type="AlphaFoldDB" id="A0A955RI48"/>
<dbReference type="InterPro" id="IPR000914">
    <property type="entry name" value="SBP_5_dom"/>
</dbReference>
<comment type="caution">
    <text evidence="6">The sequence shown here is derived from an EMBL/GenBank/DDBJ whole genome shotgun (WGS) entry which is preliminary data.</text>
</comment>
<evidence type="ECO:0000313" key="6">
    <source>
        <dbReference type="EMBL" id="MCA9382214.1"/>
    </source>
</evidence>
<comment type="similarity">
    <text evidence="1">Belongs to the bacterial solute-binding protein 5 family.</text>
</comment>
<feature type="domain" description="Solute-binding protein family 5" evidence="5">
    <location>
        <begin position="125"/>
        <end position="489"/>
    </location>
</feature>
<protein>
    <submittedName>
        <fullName evidence="6">Peptide ABC transporter substrate-binding protein</fullName>
    </submittedName>
</protein>
<keyword evidence="4" id="KW-0472">Membrane</keyword>
<proteinExistence type="inferred from homology"/>
<dbReference type="Gene3D" id="3.10.105.10">
    <property type="entry name" value="Dipeptide-binding Protein, Domain 3"/>
    <property type="match status" value="1"/>
</dbReference>
<keyword evidence="3" id="KW-0732">Signal</keyword>
<dbReference type="GO" id="GO:0015833">
    <property type="term" value="P:peptide transport"/>
    <property type="evidence" value="ECO:0007669"/>
    <property type="project" value="TreeGrafter"/>
</dbReference>
<dbReference type="PIRSF" id="PIRSF002741">
    <property type="entry name" value="MppA"/>
    <property type="match status" value="1"/>
</dbReference>
<evidence type="ECO:0000313" key="7">
    <source>
        <dbReference type="Proteomes" id="UP000782843"/>
    </source>
</evidence>
<dbReference type="InterPro" id="IPR039424">
    <property type="entry name" value="SBP_5"/>
</dbReference>